<sequence length="11" mass="1404">MSRFLHPIFQK</sequence>
<accession>A0A0B0P0F7</accession>
<dbReference type="Proteomes" id="UP000032142">
    <property type="component" value="Unassembled WGS sequence"/>
</dbReference>
<protein>
    <submittedName>
        <fullName evidence="1">Uncharacterized protein</fullName>
    </submittedName>
</protein>
<gene>
    <name evidence="1" type="ORF">F383_03187</name>
</gene>
<dbReference type="EMBL" id="KN410431">
    <property type="protein sequence ID" value="KHG18357.1"/>
    <property type="molecule type" value="Genomic_DNA"/>
</dbReference>
<organism evidence="1 2">
    <name type="scientific">Gossypium arboreum</name>
    <name type="common">Tree cotton</name>
    <name type="synonym">Gossypium nanking</name>
    <dbReference type="NCBI Taxonomy" id="29729"/>
    <lineage>
        <taxon>Eukaryota</taxon>
        <taxon>Viridiplantae</taxon>
        <taxon>Streptophyta</taxon>
        <taxon>Embryophyta</taxon>
        <taxon>Tracheophyta</taxon>
        <taxon>Spermatophyta</taxon>
        <taxon>Magnoliopsida</taxon>
        <taxon>eudicotyledons</taxon>
        <taxon>Gunneridae</taxon>
        <taxon>Pentapetalae</taxon>
        <taxon>rosids</taxon>
        <taxon>malvids</taxon>
        <taxon>Malvales</taxon>
        <taxon>Malvaceae</taxon>
        <taxon>Malvoideae</taxon>
        <taxon>Gossypium</taxon>
    </lineage>
</organism>
<keyword evidence="2" id="KW-1185">Reference proteome</keyword>
<evidence type="ECO:0000313" key="1">
    <source>
        <dbReference type="EMBL" id="KHG18357.1"/>
    </source>
</evidence>
<name>A0A0B0P0F7_GOSAR</name>
<proteinExistence type="predicted"/>
<evidence type="ECO:0000313" key="2">
    <source>
        <dbReference type="Proteomes" id="UP000032142"/>
    </source>
</evidence>
<reference evidence="2" key="1">
    <citation type="submission" date="2014-09" db="EMBL/GenBank/DDBJ databases">
        <authorList>
            <person name="Mudge J."/>
            <person name="Ramaraj T."/>
            <person name="Lindquist I.E."/>
            <person name="Bharti A.K."/>
            <person name="Sundararajan A."/>
            <person name="Cameron C.T."/>
            <person name="Woodward J.E."/>
            <person name="May G.D."/>
            <person name="Brubaker C."/>
            <person name="Broadhvest J."/>
            <person name="Wilkins T.A."/>
        </authorList>
    </citation>
    <scope>NUCLEOTIDE SEQUENCE</scope>
    <source>
        <strain evidence="2">cv. AKA8401</strain>
    </source>
</reference>